<evidence type="ECO:0000256" key="7">
    <source>
        <dbReference type="RuleBase" id="RU003827"/>
    </source>
</evidence>
<keyword evidence="6 8" id="KW-0472">Membrane</keyword>
<sequence>MHLSHQLGIVILFLSFLCSSVKSMYFFLEGNNQKCFMEELSKGTVIDGNYKTQEYDSKSQSYRENPSSSILITIDEIFDKGHRVLNQRSGSSGRFTFTAADSGDHLICVMATTKNWFSKENTKLFFDMKFIDNVFDNSQKEDAEKEKLSSINMKIRDINSKVASIKREQQYQREHEIEFRNQSEATNSHIMYWLIIQFVIIVATCLWQMRHLKNFFTVKKLV</sequence>
<evidence type="ECO:0000256" key="2">
    <source>
        <dbReference type="ARBA" id="ARBA00007104"/>
    </source>
</evidence>
<reference evidence="11 12" key="2">
    <citation type="submission" date="2016-08" db="EMBL/GenBank/DDBJ databases">
        <title>Pervasive Adenine N6-methylation of Active Genes in Fungi.</title>
        <authorList>
            <consortium name="DOE Joint Genome Institute"/>
            <person name="Mondo S.J."/>
            <person name="Dannebaum R.O."/>
            <person name="Kuo R.C."/>
            <person name="Labutti K."/>
            <person name="Haridas S."/>
            <person name="Kuo A."/>
            <person name="Salamov A."/>
            <person name="Ahrendt S.R."/>
            <person name="Lipzen A."/>
            <person name="Sullivan W."/>
            <person name="Andreopoulos W.B."/>
            <person name="Clum A."/>
            <person name="Lindquist E."/>
            <person name="Daum C."/>
            <person name="Ramamoorthy G.K."/>
            <person name="Gryganskyi A."/>
            <person name="Culley D."/>
            <person name="Magnuson J.K."/>
            <person name="James T.Y."/>
            <person name="O'Malley M.A."/>
            <person name="Stajich J.E."/>
            <person name="Spatafora J.W."/>
            <person name="Visel A."/>
            <person name="Grigoriev I.V."/>
        </authorList>
    </citation>
    <scope>NUCLEOTIDE SEQUENCE [LARGE SCALE GENOMIC DNA]</scope>
    <source>
        <strain evidence="11 12">S4</strain>
    </source>
</reference>
<gene>
    <name evidence="11" type="ORF">BCR32DRAFT_275011</name>
</gene>
<comment type="subcellular location">
    <subcellularLocation>
        <location evidence="1 7">Membrane</location>
        <topology evidence="1 7">Single-pass type I membrane protein</topology>
    </subcellularLocation>
</comment>
<evidence type="ECO:0000313" key="11">
    <source>
        <dbReference type="EMBL" id="ORX86811.1"/>
    </source>
</evidence>
<dbReference type="PANTHER" id="PTHR22811">
    <property type="entry name" value="TRANSMEMBRANE EMP24 DOMAIN-CONTAINING PROTEIN"/>
    <property type="match status" value="1"/>
</dbReference>
<evidence type="ECO:0000259" key="10">
    <source>
        <dbReference type="PROSITE" id="PS50866"/>
    </source>
</evidence>
<feature type="signal peptide" evidence="9">
    <location>
        <begin position="1"/>
        <end position="23"/>
    </location>
</feature>
<keyword evidence="3 7" id="KW-0812">Transmembrane</keyword>
<dbReference type="Pfam" id="PF01105">
    <property type="entry name" value="EMP24_GP25L"/>
    <property type="match status" value="1"/>
</dbReference>
<evidence type="ECO:0000256" key="5">
    <source>
        <dbReference type="ARBA" id="ARBA00022989"/>
    </source>
</evidence>
<evidence type="ECO:0000256" key="4">
    <source>
        <dbReference type="ARBA" id="ARBA00022729"/>
    </source>
</evidence>
<dbReference type="PROSITE" id="PS50866">
    <property type="entry name" value="GOLD"/>
    <property type="match status" value="1"/>
</dbReference>
<keyword evidence="5 8" id="KW-1133">Transmembrane helix</keyword>
<dbReference type="EMBL" id="MCFG01000016">
    <property type="protein sequence ID" value="ORX86811.1"/>
    <property type="molecule type" value="Genomic_DNA"/>
</dbReference>
<evidence type="ECO:0000256" key="8">
    <source>
        <dbReference type="SAM" id="Phobius"/>
    </source>
</evidence>
<keyword evidence="4 9" id="KW-0732">Signal</keyword>
<evidence type="ECO:0000256" key="9">
    <source>
        <dbReference type="SAM" id="SignalP"/>
    </source>
</evidence>
<comment type="similarity">
    <text evidence="2 7">Belongs to the EMP24/GP25L family.</text>
</comment>
<feature type="transmembrane region" description="Helical" evidence="8">
    <location>
        <begin position="190"/>
        <end position="209"/>
    </location>
</feature>
<dbReference type="InterPro" id="IPR009038">
    <property type="entry name" value="GOLD_dom"/>
</dbReference>
<name>A0A1Y1XM61_9FUNG</name>
<evidence type="ECO:0000256" key="6">
    <source>
        <dbReference type="ARBA" id="ARBA00023136"/>
    </source>
</evidence>
<evidence type="ECO:0000256" key="1">
    <source>
        <dbReference type="ARBA" id="ARBA00004479"/>
    </source>
</evidence>
<protein>
    <recommendedName>
        <fullName evidence="10">GOLD domain-containing protein</fullName>
    </recommendedName>
</protein>
<dbReference type="OrthoDB" id="3427at2759"/>
<comment type="caution">
    <text evidence="11">The sequence shown here is derived from an EMBL/GenBank/DDBJ whole genome shotgun (WGS) entry which is preliminary data.</text>
</comment>
<reference evidence="11 12" key="1">
    <citation type="submission" date="2016-08" db="EMBL/GenBank/DDBJ databases">
        <title>A Parts List for Fungal Cellulosomes Revealed by Comparative Genomics.</title>
        <authorList>
            <consortium name="DOE Joint Genome Institute"/>
            <person name="Haitjema C.H."/>
            <person name="Gilmore S.P."/>
            <person name="Henske J.K."/>
            <person name="Solomon K.V."/>
            <person name="De Groot R."/>
            <person name="Kuo A."/>
            <person name="Mondo S.J."/>
            <person name="Salamov A.A."/>
            <person name="Labutti K."/>
            <person name="Zhao Z."/>
            <person name="Chiniquy J."/>
            <person name="Barry K."/>
            <person name="Brewer H.M."/>
            <person name="Purvine S.O."/>
            <person name="Wright A.T."/>
            <person name="Boxma B."/>
            <person name="Van Alen T."/>
            <person name="Hackstein J.H."/>
            <person name="Baker S.E."/>
            <person name="Grigoriev I.V."/>
            <person name="O'Malley M.A."/>
        </authorList>
    </citation>
    <scope>NUCLEOTIDE SEQUENCE [LARGE SCALE GENOMIC DNA]</scope>
    <source>
        <strain evidence="11 12">S4</strain>
    </source>
</reference>
<feature type="domain" description="GOLD" evidence="10">
    <location>
        <begin position="33"/>
        <end position="130"/>
    </location>
</feature>
<feature type="chain" id="PRO_5012327418" description="GOLD domain-containing protein" evidence="9">
    <location>
        <begin position="24"/>
        <end position="222"/>
    </location>
</feature>
<dbReference type="InterPro" id="IPR015720">
    <property type="entry name" value="Emp24-like"/>
</dbReference>
<dbReference type="AlphaFoldDB" id="A0A1Y1XM61"/>
<dbReference type="GO" id="GO:0016020">
    <property type="term" value="C:membrane"/>
    <property type="evidence" value="ECO:0007669"/>
    <property type="project" value="UniProtKB-SubCell"/>
</dbReference>
<organism evidence="11 12">
    <name type="scientific">Anaeromyces robustus</name>
    <dbReference type="NCBI Taxonomy" id="1754192"/>
    <lineage>
        <taxon>Eukaryota</taxon>
        <taxon>Fungi</taxon>
        <taxon>Fungi incertae sedis</taxon>
        <taxon>Chytridiomycota</taxon>
        <taxon>Chytridiomycota incertae sedis</taxon>
        <taxon>Neocallimastigomycetes</taxon>
        <taxon>Neocallimastigales</taxon>
        <taxon>Neocallimastigaceae</taxon>
        <taxon>Anaeromyces</taxon>
    </lineage>
</organism>
<proteinExistence type="inferred from homology"/>
<evidence type="ECO:0000313" key="12">
    <source>
        <dbReference type="Proteomes" id="UP000193944"/>
    </source>
</evidence>
<dbReference type="STRING" id="1754192.A0A1Y1XM61"/>
<accession>A0A1Y1XM61</accession>
<dbReference type="Proteomes" id="UP000193944">
    <property type="component" value="Unassembled WGS sequence"/>
</dbReference>
<keyword evidence="12" id="KW-1185">Reference proteome</keyword>
<evidence type="ECO:0000256" key="3">
    <source>
        <dbReference type="ARBA" id="ARBA00022692"/>
    </source>
</evidence>
<dbReference type="SMART" id="SM01190">
    <property type="entry name" value="EMP24_GP25L"/>
    <property type="match status" value="1"/>
</dbReference>